<dbReference type="InterPro" id="IPR041500">
    <property type="entry name" value="RecC_C"/>
</dbReference>
<dbReference type="EMBL" id="JAGSSV010000030">
    <property type="protein sequence ID" value="MBR7890138.1"/>
    <property type="molecule type" value="Genomic_DNA"/>
</dbReference>
<keyword evidence="7" id="KW-0067">ATP-binding</keyword>
<reference evidence="11 12" key="1">
    <citation type="submission" date="2021-04" db="EMBL/GenBank/DDBJ databases">
        <authorList>
            <person name="Sun C."/>
        </authorList>
    </citation>
    <scope>NUCLEOTIDE SEQUENCE [LARGE SCALE GENOMIC DNA]</scope>
    <source>
        <strain evidence="11 12">A79</strain>
    </source>
</reference>
<evidence type="ECO:0000256" key="7">
    <source>
        <dbReference type="ARBA" id="ARBA00022840"/>
    </source>
</evidence>
<evidence type="ECO:0000256" key="4">
    <source>
        <dbReference type="ARBA" id="ARBA00022801"/>
    </source>
</evidence>
<evidence type="ECO:0000256" key="8">
    <source>
        <dbReference type="ARBA" id="ARBA00023125"/>
    </source>
</evidence>
<dbReference type="RefSeq" id="WP_211537557.1">
    <property type="nucleotide sequence ID" value="NZ_JAGSSV010000030.1"/>
</dbReference>
<keyword evidence="3" id="KW-0227">DNA damage</keyword>
<keyword evidence="8" id="KW-0238">DNA-binding</keyword>
<evidence type="ECO:0000256" key="2">
    <source>
        <dbReference type="ARBA" id="ARBA00022741"/>
    </source>
</evidence>
<evidence type="ECO:0000256" key="3">
    <source>
        <dbReference type="ARBA" id="ARBA00022763"/>
    </source>
</evidence>
<dbReference type="SUPFAM" id="SSF52980">
    <property type="entry name" value="Restriction endonuclease-like"/>
    <property type="match status" value="1"/>
</dbReference>
<dbReference type="InterPro" id="IPR011335">
    <property type="entry name" value="Restrct_endonuc-II-like"/>
</dbReference>
<evidence type="ECO:0000256" key="9">
    <source>
        <dbReference type="ARBA" id="ARBA00023204"/>
    </source>
</evidence>
<feature type="domain" description="RecC C-terminal" evidence="10">
    <location>
        <begin position="484"/>
        <end position="702"/>
    </location>
</feature>
<gene>
    <name evidence="11" type="ORF">J9B83_14585</name>
</gene>
<dbReference type="Gene3D" id="1.10.486.10">
    <property type="entry name" value="PCRA, domain 4"/>
    <property type="match status" value="1"/>
</dbReference>
<proteinExistence type="predicted"/>
<dbReference type="SUPFAM" id="SSF52540">
    <property type="entry name" value="P-loop containing nucleoside triphosphate hydrolases"/>
    <property type="match status" value="1"/>
</dbReference>
<dbReference type="PANTHER" id="PTHR30591:SF1">
    <property type="entry name" value="RECBCD ENZYME SUBUNIT RECC"/>
    <property type="match status" value="1"/>
</dbReference>
<evidence type="ECO:0000256" key="6">
    <source>
        <dbReference type="ARBA" id="ARBA00022839"/>
    </source>
</evidence>
<keyword evidence="6" id="KW-0269">Exonuclease</keyword>
<evidence type="ECO:0000256" key="5">
    <source>
        <dbReference type="ARBA" id="ARBA00022806"/>
    </source>
</evidence>
<evidence type="ECO:0000259" key="10">
    <source>
        <dbReference type="Pfam" id="PF17946"/>
    </source>
</evidence>
<evidence type="ECO:0000313" key="12">
    <source>
        <dbReference type="Proteomes" id="UP000679722"/>
    </source>
</evidence>
<dbReference type="Pfam" id="PF17946">
    <property type="entry name" value="RecC_C"/>
    <property type="match status" value="1"/>
</dbReference>
<keyword evidence="12" id="KW-1185">Reference proteome</keyword>
<sequence length="766" mass="85320">MHQLQSTLAGTFCQDHQAKTSLSDDSSLLVVNCFSEMREVEALHDFLLNQFANSPDLHLDDVLVAIPNLDKYAPFIRAVFDVDVHSEKSFRIPYFISGSLAAAESPLVNGLLEILEIPSWRFTREQVMVLARNRLIQKRFNFTDDALDQIDSWLDDAGVRWGIDGAHKQSLGLPASDQNTWRVGLDRLLLGAVLPKKVNATVPLFHEVLPVDEIEGALTLLLSQFVVFCDTLFDWHHRLTSAYSVQDWQEILHALLNDFFIIDELEESNHMQLLGCLNEFVQQSQQAGFDSDIDVQSLVVFLNNTISSTVGSGRSVGTVNFTSMNNLAGIPFKTLCLLGLNYDAWPTQQREPGFDLLQSQAVGGHRQGDRNRANDERYLTLQLIMSAQESLYVSYVGRNIHNGTDIPPSVLVSELLDCCAQVAIPITVHQHAMHGYSSGNFSTDSELLGHNQKWFEVAAVIGQGDKMVRPLFEKNIDVEQVVHIDWDELSGFYGNPQRHFLLHSLGVYLQDEANDWNNVEPFNLSNFADSRIRSTALQQAIKGVPDTSLGMSQASGELPSGLPGTILQSIEQGTVDELLEGVDPEFLTDTLPAIPVDLHINGINITGVLRDLRPEGQLLLISDQLHDWQKVKVWLQHLILCCVKPEGVSRVTKVISLSDGLVFKEIENPETLLAEWIQAYCDGQAEPLPFFAKLSFIYAQKLEDGEDAAKALGAAHKKWADGYEFTGEVSKPVNAFLYRGHSPLDDAFEALSQRLISPLIQAGRAE</sequence>
<evidence type="ECO:0000256" key="1">
    <source>
        <dbReference type="ARBA" id="ARBA00022722"/>
    </source>
</evidence>
<keyword evidence="4 11" id="KW-0378">Hydrolase</keyword>
<evidence type="ECO:0000313" key="11">
    <source>
        <dbReference type="EMBL" id="MBR7890138.1"/>
    </source>
</evidence>
<organism evidence="11 12">
    <name type="scientific">Marinomonas vulgaris</name>
    <dbReference type="NCBI Taxonomy" id="2823372"/>
    <lineage>
        <taxon>Bacteria</taxon>
        <taxon>Pseudomonadati</taxon>
        <taxon>Pseudomonadota</taxon>
        <taxon>Gammaproteobacteria</taxon>
        <taxon>Oceanospirillales</taxon>
        <taxon>Oceanospirillaceae</taxon>
        <taxon>Marinomonas</taxon>
    </lineage>
</organism>
<reference evidence="12" key="2">
    <citation type="submission" date="2023-07" db="EMBL/GenBank/DDBJ databases">
        <title>Marinomonas vulgaris A79, complete genome.</title>
        <authorList>
            <person name="Ying J.-J."/>
        </authorList>
    </citation>
    <scope>NUCLEOTIDE SEQUENCE [LARGE SCALE GENOMIC DNA]</scope>
    <source>
        <strain evidence="12">A79</strain>
    </source>
</reference>
<dbReference type="InterPro" id="IPR027417">
    <property type="entry name" value="P-loop_NTPase"/>
</dbReference>
<dbReference type="EC" id="3.1.11.5" evidence="11"/>
<keyword evidence="2" id="KW-0547">Nucleotide-binding</keyword>
<keyword evidence="1" id="KW-0540">Nuclease</keyword>
<dbReference type="Gene3D" id="3.40.50.300">
    <property type="entry name" value="P-loop containing nucleotide triphosphate hydrolases"/>
    <property type="match status" value="1"/>
</dbReference>
<keyword evidence="9" id="KW-0234">DNA repair</keyword>
<dbReference type="PANTHER" id="PTHR30591">
    <property type="entry name" value="RECBCD ENZYME SUBUNIT RECC"/>
    <property type="match status" value="1"/>
</dbReference>
<dbReference type="Proteomes" id="UP000679722">
    <property type="component" value="Unassembled WGS sequence"/>
</dbReference>
<dbReference type="GO" id="GO:0008854">
    <property type="term" value="F:exodeoxyribonuclease V activity"/>
    <property type="evidence" value="ECO:0007669"/>
    <property type="project" value="UniProtKB-EC"/>
</dbReference>
<name>A0ABS5HET1_9GAMM</name>
<comment type="caution">
    <text evidence="11">The sequence shown here is derived from an EMBL/GenBank/DDBJ whole genome shotgun (WGS) entry which is preliminary data.</text>
</comment>
<protein>
    <submittedName>
        <fullName evidence="11">Exodeoxyribonuclease V subunit gamma</fullName>
        <ecNumber evidence="11">3.1.11.5</ecNumber>
    </submittedName>
</protein>
<accession>A0ABS5HET1</accession>
<keyword evidence="5" id="KW-0347">Helicase</keyword>